<evidence type="ECO:0000256" key="6">
    <source>
        <dbReference type="ARBA" id="ARBA00023251"/>
    </source>
</evidence>
<evidence type="ECO:0000256" key="5">
    <source>
        <dbReference type="ARBA" id="ARBA00022801"/>
    </source>
</evidence>
<dbReference type="EC" id="3.5.2.6" evidence="3 8"/>
<feature type="modified residue" description="N6-carboxylysine" evidence="7">
    <location>
        <position position="53"/>
    </location>
</feature>
<evidence type="ECO:0000256" key="1">
    <source>
        <dbReference type="ARBA" id="ARBA00001526"/>
    </source>
</evidence>
<dbReference type="GO" id="GO:0017001">
    <property type="term" value="P:antibiotic catabolic process"/>
    <property type="evidence" value="ECO:0007669"/>
    <property type="project" value="InterPro"/>
</dbReference>
<dbReference type="AlphaFoldDB" id="A0A9N8RRI2"/>
<dbReference type="RefSeq" id="WP_228874322.1">
    <property type="nucleotide sequence ID" value="NZ_CAJQZC010000001.1"/>
</dbReference>
<dbReference type="InterPro" id="IPR050515">
    <property type="entry name" value="Beta-lactam/transpept"/>
</dbReference>
<dbReference type="InterPro" id="IPR001460">
    <property type="entry name" value="PCN-bd_Tpept"/>
</dbReference>
<dbReference type="GO" id="GO:0071555">
    <property type="term" value="P:cell wall organization"/>
    <property type="evidence" value="ECO:0007669"/>
    <property type="project" value="TreeGrafter"/>
</dbReference>
<dbReference type="InterPro" id="IPR012338">
    <property type="entry name" value="Beta-lactam/transpept-like"/>
</dbReference>
<reference evidence="11" key="1">
    <citation type="submission" date="2021-04" db="EMBL/GenBank/DDBJ databases">
        <authorList>
            <person name="Vanwijnsberghe S."/>
        </authorList>
    </citation>
    <scope>NUCLEOTIDE SEQUENCE</scope>
    <source>
        <strain evidence="11">LMG 31841</strain>
    </source>
</reference>
<feature type="signal peptide" evidence="9">
    <location>
        <begin position="1"/>
        <end position="20"/>
    </location>
</feature>
<dbReference type="GO" id="GO:0008800">
    <property type="term" value="F:beta-lactamase activity"/>
    <property type="evidence" value="ECO:0007669"/>
    <property type="project" value="UniProtKB-UniRule"/>
</dbReference>
<accession>A0A9N8RRI2</accession>
<dbReference type="Gene3D" id="3.40.710.10">
    <property type="entry name" value="DD-peptidase/beta-lactamase superfamily"/>
    <property type="match status" value="1"/>
</dbReference>
<protein>
    <recommendedName>
        <fullName evidence="3 8">Beta-lactamase</fullName>
        <ecNumber evidence="3 8">3.5.2.6</ecNumber>
    </recommendedName>
</protein>
<name>A0A9N8RRI2_9BURK</name>
<evidence type="ECO:0000256" key="7">
    <source>
        <dbReference type="PIRSR" id="PIRSR602137-50"/>
    </source>
</evidence>
<organism evidence="11 12">
    <name type="scientific">Paraburkholderia saeva</name>
    <dbReference type="NCBI Taxonomy" id="2777537"/>
    <lineage>
        <taxon>Bacteria</taxon>
        <taxon>Pseudomonadati</taxon>
        <taxon>Pseudomonadota</taxon>
        <taxon>Betaproteobacteria</taxon>
        <taxon>Burkholderiales</taxon>
        <taxon>Burkholderiaceae</taxon>
        <taxon>Paraburkholderia</taxon>
    </lineage>
</organism>
<feature type="chain" id="PRO_5040364043" description="Beta-lactamase" evidence="9">
    <location>
        <begin position="21"/>
        <end position="273"/>
    </location>
</feature>
<dbReference type="GO" id="GO:0005886">
    <property type="term" value="C:plasma membrane"/>
    <property type="evidence" value="ECO:0007669"/>
    <property type="project" value="TreeGrafter"/>
</dbReference>
<dbReference type="PANTHER" id="PTHR30627:SF6">
    <property type="entry name" value="BETA-LACTAMASE YBXI-RELATED"/>
    <property type="match status" value="1"/>
</dbReference>
<dbReference type="SUPFAM" id="SSF56601">
    <property type="entry name" value="beta-lactamase/transpeptidase-like"/>
    <property type="match status" value="1"/>
</dbReference>
<keyword evidence="6 8" id="KW-0046">Antibiotic resistance</keyword>
<evidence type="ECO:0000259" key="10">
    <source>
        <dbReference type="Pfam" id="PF00905"/>
    </source>
</evidence>
<dbReference type="Proteomes" id="UP000789704">
    <property type="component" value="Unassembled WGS sequence"/>
</dbReference>
<gene>
    <name evidence="11" type="primary">bla</name>
    <name evidence="11" type="ORF">LMG31841_00241</name>
</gene>
<comment type="catalytic activity">
    <reaction evidence="1 8">
        <text>a beta-lactam + H2O = a substituted beta-amino acid</text>
        <dbReference type="Rhea" id="RHEA:20401"/>
        <dbReference type="ChEBI" id="CHEBI:15377"/>
        <dbReference type="ChEBI" id="CHEBI:35627"/>
        <dbReference type="ChEBI" id="CHEBI:140347"/>
        <dbReference type="EC" id="3.5.2.6"/>
    </reaction>
</comment>
<keyword evidence="12" id="KW-1185">Reference proteome</keyword>
<keyword evidence="5 8" id="KW-0378">Hydrolase</keyword>
<feature type="domain" description="Penicillin-binding protein transpeptidase" evidence="10">
    <location>
        <begin position="24"/>
        <end position="246"/>
    </location>
</feature>
<sequence length="273" mass="29754">MKHRMLLAAAIASVATSVNAHTICTVVSDPGSGKILVEQGHCSTRTTPASTFKIAISLMGYDSGFLKDAHTPTLQFQEGYPDWGGAAWKQPTDPTRWIKYSVVWFSQQVTKSLGMSRFADYAKKFDFGNADVAGDGRHPDGLTHAWIDSSLQISPLEQVAFLTRLVNRKLPASEHAFAMTEQITEVARLSDGWDVHGKTGTGFPANADGSDDTTRGWGWFVGWARRDGKTLVFARLIQDDGTGPQKTPVGLRARDAFLSEFHNQIAPLAASKS</sequence>
<dbReference type="InterPro" id="IPR002137">
    <property type="entry name" value="Beta-lactam_class-D_AS"/>
</dbReference>
<evidence type="ECO:0000256" key="9">
    <source>
        <dbReference type="SAM" id="SignalP"/>
    </source>
</evidence>
<dbReference type="GO" id="GO:0008658">
    <property type="term" value="F:penicillin binding"/>
    <property type="evidence" value="ECO:0007669"/>
    <property type="project" value="InterPro"/>
</dbReference>
<dbReference type="NCBIfam" id="NF000270">
    <property type="entry name" value="bla_class_D_alt"/>
    <property type="match status" value="1"/>
</dbReference>
<dbReference type="GO" id="GO:0046677">
    <property type="term" value="P:response to antibiotic"/>
    <property type="evidence" value="ECO:0007669"/>
    <property type="project" value="UniProtKB-UniRule"/>
</dbReference>
<comment type="similarity">
    <text evidence="2 8">Belongs to the class-D beta-lactamase family.</text>
</comment>
<feature type="active site" description="Acyl-ester intermediate" evidence="7">
    <location>
        <position position="50"/>
    </location>
</feature>
<evidence type="ECO:0000256" key="2">
    <source>
        <dbReference type="ARBA" id="ARBA00007898"/>
    </source>
</evidence>
<evidence type="ECO:0000256" key="3">
    <source>
        <dbReference type="ARBA" id="ARBA00012865"/>
    </source>
</evidence>
<evidence type="ECO:0000313" key="12">
    <source>
        <dbReference type="Proteomes" id="UP000789704"/>
    </source>
</evidence>
<dbReference type="PANTHER" id="PTHR30627">
    <property type="entry name" value="PEPTIDOGLYCAN D,D-TRANSPEPTIDASE"/>
    <property type="match status" value="1"/>
</dbReference>
<dbReference type="EMBL" id="CAJQZC010000001">
    <property type="protein sequence ID" value="CAG4886682.1"/>
    <property type="molecule type" value="Genomic_DNA"/>
</dbReference>
<evidence type="ECO:0000313" key="11">
    <source>
        <dbReference type="EMBL" id="CAG4886682.1"/>
    </source>
</evidence>
<evidence type="ECO:0000256" key="8">
    <source>
        <dbReference type="RuleBase" id="RU361140"/>
    </source>
</evidence>
<comment type="caution">
    <text evidence="11">The sequence shown here is derived from an EMBL/GenBank/DDBJ whole genome shotgun (WGS) entry which is preliminary data.</text>
</comment>
<evidence type="ECO:0000256" key="4">
    <source>
        <dbReference type="ARBA" id="ARBA00022729"/>
    </source>
</evidence>
<dbReference type="Pfam" id="PF00905">
    <property type="entry name" value="Transpeptidase"/>
    <property type="match status" value="1"/>
</dbReference>
<proteinExistence type="inferred from homology"/>
<dbReference type="PROSITE" id="PS00337">
    <property type="entry name" value="BETA_LACTAMASE_D"/>
    <property type="match status" value="1"/>
</dbReference>
<keyword evidence="4 9" id="KW-0732">Signal</keyword>